<dbReference type="Proteomes" id="UP000002586">
    <property type="component" value="Chromosome"/>
</dbReference>
<gene>
    <name evidence="2" type="ordered locus">Mmc1_3323</name>
</gene>
<protein>
    <submittedName>
        <fullName evidence="2">Uncharacterized protein</fullName>
    </submittedName>
</protein>
<proteinExistence type="predicted"/>
<evidence type="ECO:0000313" key="3">
    <source>
        <dbReference type="Proteomes" id="UP000002586"/>
    </source>
</evidence>
<keyword evidence="1" id="KW-0812">Transmembrane</keyword>
<dbReference type="eggNOG" id="ENOG5031WRF">
    <property type="taxonomic scope" value="Bacteria"/>
</dbReference>
<name>A0LCW7_MAGMM</name>
<feature type="transmembrane region" description="Helical" evidence="1">
    <location>
        <begin position="12"/>
        <end position="32"/>
    </location>
</feature>
<dbReference type="AlphaFoldDB" id="A0LCW7"/>
<dbReference type="KEGG" id="mgm:Mmc1_3323"/>
<evidence type="ECO:0000256" key="1">
    <source>
        <dbReference type="SAM" id="Phobius"/>
    </source>
</evidence>
<dbReference type="HOGENOM" id="CLU_456944_0_0_5"/>
<dbReference type="RefSeq" id="WP_011714869.1">
    <property type="nucleotide sequence ID" value="NC_008576.1"/>
</dbReference>
<dbReference type="EMBL" id="CP000471">
    <property type="protein sequence ID" value="ABK45810.1"/>
    <property type="molecule type" value="Genomic_DNA"/>
</dbReference>
<keyword evidence="3" id="KW-1185">Reference proteome</keyword>
<reference evidence="2 3" key="2">
    <citation type="journal article" date="2012" name="Int. J. Syst. Evol. Microbiol.">
        <title>Magnetococcus marinus gen. nov., sp. nov., a marine, magnetotactic bacterium that represents a novel lineage (Magnetococcaceae fam. nov.; Magnetococcales ord. nov.) at the base of the Alphaproteobacteria.</title>
        <authorList>
            <person name="Bazylinski D.A."/>
            <person name="Williams T.J."/>
            <person name="Lefevre C.T."/>
            <person name="Berg R.J."/>
            <person name="Zhang C.L."/>
            <person name="Bowser S.S."/>
            <person name="Dean A.J."/>
            <person name="Beveridge T.J."/>
        </authorList>
    </citation>
    <scope>NUCLEOTIDE SEQUENCE [LARGE SCALE GENOMIC DNA]</scope>
    <source>
        <strain evidence="3">ATCC BAA-1437 / JCM 17883 / MC-1</strain>
    </source>
</reference>
<keyword evidence="1" id="KW-1133">Transmembrane helix</keyword>
<feature type="transmembrane region" description="Helical" evidence="1">
    <location>
        <begin position="38"/>
        <end position="58"/>
    </location>
</feature>
<dbReference type="STRING" id="156889.Mmc1_3323"/>
<dbReference type="OrthoDB" id="251692at2"/>
<accession>A0LCW7</accession>
<organism evidence="2 3">
    <name type="scientific">Magnetococcus marinus (strain ATCC BAA-1437 / JCM 17883 / MC-1)</name>
    <dbReference type="NCBI Taxonomy" id="156889"/>
    <lineage>
        <taxon>Bacteria</taxon>
        <taxon>Pseudomonadati</taxon>
        <taxon>Pseudomonadota</taxon>
        <taxon>Magnetococcia</taxon>
        <taxon>Magnetococcales</taxon>
        <taxon>Magnetococcaceae</taxon>
        <taxon>Magnetococcus</taxon>
    </lineage>
</organism>
<sequence length="597" mass="68046">MPNLSNQLIVKLIVPSVILGNVISVTAIYYISQEQDLGGLKFIALAGCFLSAIAALFLKEARKSAEYHKIQLEIINNQEKLAAIKEKESYLKEAVDDLQKKESAIRDKLVLLQQFKEFNDADKFLQEEIHQQSEQDKEVSKFIDEKIHEIFDRIKTDYYTKDGQFQWGRMEYELVSIAQQIAKIYHPDAKSPILETNIEKTVRAFNRLSLQLLVMLDQLPFNMKETSLSDFYAYIKKGVAFYKVYKKAEPILSKAKYVTPLLRISAGSHPLTAVASTVAAEAGKEFIKHKKEAMGLATLSDLVNMVGDQVAYLYGPSVRFRGIEWLFSLELTEISKVFHPLPHNVLSQSLQTVSGISFKSEYDRIYVYRHLAAGKSLVYSVDGAYQLNQSDRSVLVEKLESFINESGLLAGEEIYNSKKTFEWRKQLFDRCGSKLSFKADFQSDSDLKQVLHTDSPVEAVDRNLASFILNLVHILPDFIYDHVSLPDNAICDYKKFWMVGAKGRLELVAQHGSDALHHIWQFQVDDDEIALNRVKHTVSDDCHILGGRWLIDMPTSTLIMIEGKIGYVYGNHFKALIKWKSDIDSLRGFQPEVEESE</sequence>
<reference evidence="3" key="1">
    <citation type="journal article" date="2009" name="Appl. Environ. Microbiol.">
        <title>Complete genome sequence of the chemolithoautotrophic marine magnetotactic coccus strain MC-1.</title>
        <authorList>
            <person name="Schubbe S."/>
            <person name="Williams T.J."/>
            <person name="Xie G."/>
            <person name="Kiss H.E."/>
            <person name="Brettin T.S."/>
            <person name="Martinez D."/>
            <person name="Ross C.A."/>
            <person name="Schuler D."/>
            <person name="Cox B.L."/>
            <person name="Nealson K.H."/>
            <person name="Bazylinski D.A."/>
        </authorList>
    </citation>
    <scope>NUCLEOTIDE SEQUENCE [LARGE SCALE GENOMIC DNA]</scope>
    <source>
        <strain evidence="3">ATCC BAA-1437 / JCM 17883 / MC-1</strain>
    </source>
</reference>
<keyword evidence="1" id="KW-0472">Membrane</keyword>
<evidence type="ECO:0000313" key="2">
    <source>
        <dbReference type="EMBL" id="ABK45810.1"/>
    </source>
</evidence>